<dbReference type="AlphaFoldDB" id="A0A4D6LDX6"/>
<evidence type="ECO:0000256" key="1">
    <source>
        <dbReference type="SAM" id="MobiDB-lite"/>
    </source>
</evidence>
<sequence>MAAAAVISSPATTNSNAIFFSRPISPATAPPSRLSHRRPPSRRHFLLPASVQPRPPHQIYGLRTRPATTASATCASSRNSSYAATTMPFHEGCHVIIFISQNPNPNFLLSFHPPWQPPPSSPFTATANSSSSRAICTAAAAEELRRSATSRATPSRLSHRRPPSRRHFLLPASVQPRPPHQIYGLRTRPATIASATCASSRNSSYAATTMPFHLLRSATIIAITVRASVATSRTQPPPHHAATMNENEPRQPPFSHQQRTPSTRTSSVHKPPPPRLRRRRRRSSRAVIHKPP</sequence>
<accession>A0A4D6LDX6</accession>
<evidence type="ECO:0000313" key="4">
    <source>
        <dbReference type="Proteomes" id="UP000501690"/>
    </source>
</evidence>
<dbReference type="Proteomes" id="UP000501690">
    <property type="component" value="Linkage Group LG6"/>
</dbReference>
<proteinExistence type="predicted"/>
<dbReference type="EMBL" id="CP039347">
    <property type="protein sequence ID" value="QCD86718.1"/>
    <property type="molecule type" value="Genomic_DNA"/>
</dbReference>
<organism evidence="2 4">
    <name type="scientific">Vigna unguiculata</name>
    <name type="common">Cowpea</name>
    <dbReference type="NCBI Taxonomy" id="3917"/>
    <lineage>
        <taxon>Eukaryota</taxon>
        <taxon>Viridiplantae</taxon>
        <taxon>Streptophyta</taxon>
        <taxon>Embryophyta</taxon>
        <taxon>Tracheophyta</taxon>
        <taxon>Spermatophyta</taxon>
        <taxon>Magnoliopsida</taxon>
        <taxon>eudicotyledons</taxon>
        <taxon>Gunneridae</taxon>
        <taxon>Pentapetalae</taxon>
        <taxon>rosids</taxon>
        <taxon>fabids</taxon>
        <taxon>Fabales</taxon>
        <taxon>Fabaceae</taxon>
        <taxon>Papilionoideae</taxon>
        <taxon>50 kb inversion clade</taxon>
        <taxon>NPAAA clade</taxon>
        <taxon>indigoferoid/millettioid clade</taxon>
        <taxon>Phaseoleae</taxon>
        <taxon>Vigna</taxon>
    </lineage>
</organism>
<feature type="compositionally biased region" description="Basic residues" evidence="1">
    <location>
        <begin position="275"/>
        <end position="292"/>
    </location>
</feature>
<keyword evidence="4" id="KW-1185">Reference proteome</keyword>
<evidence type="ECO:0000313" key="3">
    <source>
        <dbReference type="EMBL" id="QCD96853.1"/>
    </source>
</evidence>
<gene>
    <name evidence="2" type="ORF">DEO72_LG3g1243</name>
    <name evidence="3" type="ORF">DEO72_LG6g1563</name>
</gene>
<name>A0A4D6LDX6_VIGUN</name>
<dbReference type="EMBL" id="CP039350">
    <property type="protein sequence ID" value="QCD96853.1"/>
    <property type="molecule type" value="Genomic_DNA"/>
</dbReference>
<reference evidence="2 4" key="1">
    <citation type="submission" date="2019-04" db="EMBL/GenBank/DDBJ databases">
        <title>An improved genome assembly and genetic linkage map for asparagus bean, Vigna unguiculata ssp. sesquipedialis.</title>
        <authorList>
            <person name="Xia Q."/>
            <person name="Zhang R."/>
            <person name="Dong Y."/>
        </authorList>
    </citation>
    <scope>NUCLEOTIDE SEQUENCE [LARGE SCALE GENOMIC DNA]</scope>
    <source>
        <tissue evidence="2">Leaf</tissue>
    </source>
</reference>
<dbReference type="Proteomes" id="UP000501690">
    <property type="component" value="Linkage Group LG3"/>
</dbReference>
<protein>
    <submittedName>
        <fullName evidence="2">Uncharacterized protein</fullName>
    </submittedName>
</protein>
<evidence type="ECO:0000313" key="2">
    <source>
        <dbReference type="EMBL" id="QCD86718.1"/>
    </source>
</evidence>
<feature type="compositionally biased region" description="Polar residues" evidence="1">
    <location>
        <begin position="254"/>
        <end position="268"/>
    </location>
</feature>
<feature type="region of interest" description="Disordered" evidence="1">
    <location>
        <begin position="230"/>
        <end position="292"/>
    </location>
</feature>